<dbReference type="Gene3D" id="3.10.110.10">
    <property type="entry name" value="Ubiquitin Conjugating Enzyme"/>
    <property type="match status" value="1"/>
</dbReference>
<accession>A0AAV2T110</accession>
<dbReference type="SMART" id="SM00212">
    <property type="entry name" value="UBCc"/>
    <property type="match status" value="1"/>
</dbReference>
<comment type="caution">
    <text evidence="2">The sequence shown here is derived from an EMBL/GenBank/DDBJ whole genome shotgun (WGS) entry which is preliminary data.</text>
</comment>
<evidence type="ECO:0000313" key="3">
    <source>
        <dbReference type="Proteomes" id="UP001497525"/>
    </source>
</evidence>
<dbReference type="SUPFAM" id="SSF54495">
    <property type="entry name" value="UBC-like"/>
    <property type="match status" value="1"/>
</dbReference>
<dbReference type="InterPro" id="IPR000608">
    <property type="entry name" value="UBC"/>
</dbReference>
<dbReference type="PROSITE" id="PS50127">
    <property type="entry name" value="UBC_2"/>
    <property type="match status" value="1"/>
</dbReference>
<reference evidence="2" key="1">
    <citation type="submission" date="2024-06" db="EMBL/GenBank/DDBJ databases">
        <authorList>
            <person name="Liu X."/>
            <person name="Lenzi L."/>
            <person name="Haldenby T S."/>
            <person name="Uol C."/>
        </authorList>
    </citation>
    <scope>NUCLEOTIDE SEQUENCE</scope>
</reference>
<organism evidence="2 3">
    <name type="scientific">Calicophoron daubneyi</name>
    <name type="common">Rumen fluke</name>
    <name type="synonym">Paramphistomum daubneyi</name>
    <dbReference type="NCBI Taxonomy" id="300641"/>
    <lineage>
        <taxon>Eukaryota</taxon>
        <taxon>Metazoa</taxon>
        <taxon>Spiralia</taxon>
        <taxon>Lophotrochozoa</taxon>
        <taxon>Platyhelminthes</taxon>
        <taxon>Trematoda</taxon>
        <taxon>Digenea</taxon>
        <taxon>Plagiorchiida</taxon>
        <taxon>Pronocephalata</taxon>
        <taxon>Paramphistomoidea</taxon>
        <taxon>Paramphistomidae</taxon>
        <taxon>Calicophoron</taxon>
    </lineage>
</organism>
<gene>
    <name evidence="2" type="ORF">CDAUBV1_LOCUS3303</name>
</gene>
<name>A0AAV2T110_CALDB</name>
<dbReference type="EMBL" id="CAXLJL010000079">
    <property type="protein sequence ID" value="CAL5131123.1"/>
    <property type="molecule type" value="Genomic_DNA"/>
</dbReference>
<dbReference type="Pfam" id="PF00179">
    <property type="entry name" value="UQ_con"/>
    <property type="match status" value="1"/>
</dbReference>
<evidence type="ECO:0000313" key="2">
    <source>
        <dbReference type="EMBL" id="CAL5131123.1"/>
    </source>
</evidence>
<dbReference type="Proteomes" id="UP001497525">
    <property type="component" value="Unassembled WGS sequence"/>
</dbReference>
<sequence>MSAPLSIFRRNLARDLKDIDENIHTETDGQIRIISHVDTDKGVELTFEILPMTGPYAHASFIFKLDFLDTHRDHFPMIRCMSPLVHPNMYSYFGTVEVCLNLLDLWDSTMGVKSIIHGLLFLFCEPNFDDYLDTDCAVPEGMTNEEFVRTVLSGGTIRSVTFAPNEAWCQWEKAHSQANSTLWRKEPDSSESALLVDETSDKDACLRCVSAETFMSPELEHPPLETFSLAEIALVWHFMASYPHKQEISFFLAESCSNTETQSWKNNFYGQLNQRYLEQDKFDVRQYVYVYPWPLKESQTSWCQGSVRNHSRPNSTECCLICGCFSEQHDNLVSRLSEEARMIRRLRPQSWIFYQTRWPACLAPGMLISESLLNLSWPFAPCRGSSRQLFSEVKHYLEQKPLKTFSQLLLVDSLTLSPTAPLINRIICEPSPENLSETRTFCAEWLSPWHATSACFHSMGLKLQLPGRSVICWLALLSNWIALASRMELYHFSLGYSRPGNTVFSCFRRITEPIATTSLHPACLLNGNTPLFDAWPLWFSSLLTRGMVHFTVRVLETLNSRYFRCVTSSVSGWNPLATGSYKSLFVFTDGDEI</sequence>
<dbReference type="CDD" id="cd23794">
    <property type="entry name" value="UBCc_UBE2F_UBE2M"/>
    <property type="match status" value="1"/>
</dbReference>
<protein>
    <recommendedName>
        <fullName evidence="1">UBC core domain-containing protein</fullName>
    </recommendedName>
</protein>
<dbReference type="InterPro" id="IPR016135">
    <property type="entry name" value="UBQ-conjugating_enzyme/RWD"/>
</dbReference>
<evidence type="ECO:0000259" key="1">
    <source>
        <dbReference type="PROSITE" id="PS50127"/>
    </source>
</evidence>
<dbReference type="AlphaFoldDB" id="A0AAV2T110"/>
<proteinExistence type="predicted"/>
<feature type="domain" description="UBC core" evidence="1">
    <location>
        <begin position="7"/>
        <end position="160"/>
    </location>
</feature>